<evidence type="ECO:0000256" key="1">
    <source>
        <dbReference type="ARBA" id="ARBA00010254"/>
    </source>
</evidence>
<evidence type="ECO:0000256" key="3">
    <source>
        <dbReference type="ARBA" id="ARBA00023274"/>
    </source>
</evidence>
<dbReference type="Gene3D" id="2.40.50.140">
    <property type="entry name" value="Nucleic acid-binding proteins"/>
    <property type="match status" value="1"/>
</dbReference>
<dbReference type="OMA" id="RWAAKYL"/>
<dbReference type="GO" id="GO:0006412">
    <property type="term" value="P:translation"/>
    <property type="evidence" value="ECO:0007669"/>
    <property type="project" value="InterPro"/>
</dbReference>
<dbReference type="AlphaFoldDB" id="C4JSK3"/>
<dbReference type="GeneID" id="8438091"/>
<dbReference type="GO" id="GO:0003735">
    <property type="term" value="F:structural constituent of ribosome"/>
    <property type="evidence" value="ECO:0007669"/>
    <property type="project" value="InterPro"/>
</dbReference>
<gene>
    <name evidence="5" type="ORF">UREG_05442</name>
</gene>
<dbReference type="Proteomes" id="UP000002058">
    <property type="component" value="Unassembled WGS sequence"/>
</dbReference>
<feature type="compositionally biased region" description="Low complexity" evidence="4">
    <location>
        <begin position="49"/>
        <end position="62"/>
    </location>
</feature>
<evidence type="ECO:0000313" key="5">
    <source>
        <dbReference type="EMBL" id="EEP80600.1"/>
    </source>
</evidence>
<keyword evidence="3" id="KW-0687">Ribonucleoprotein</keyword>
<evidence type="ECO:0000256" key="2">
    <source>
        <dbReference type="ARBA" id="ARBA00022980"/>
    </source>
</evidence>
<dbReference type="OrthoDB" id="274752at2759"/>
<dbReference type="eggNOG" id="ENOG502SBJ5">
    <property type="taxonomic scope" value="Eukaryota"/>
</dbReference>
<dbReference type="STRING" id="336963.C4JSK3"/>
<dbReference type="GO" id="GO:0005840">
    <property type="term" value="C:ribosome"/>
    <property type="evidence" value="ECO:0007669"/>
    <property type="project" value="UniProtKB-KW"/>
</dbReference>
<feature type="compositionally biased region" description="Pro residues" evidence="4">
    <location>
        <begin position="63"/>
        <end position="80"/>
    </location>
</feature>
<dbReference type="VEuPathDB" id="FungiDB:UREG_05442"/>
<proteinExistence type="inferred from homology"/>
<accession>C4JSK3</accession>
<dbReference type="InterPro" id="IPR012340">
    <property type="entry name" value="NA-bd_OB-fold"/>
</dbReference>
<protein>
    <submittedName>
        <fullName evidence="5">Uncharacterized protein</fullName>
    </submittedName>
</protein>
<name>C4JSK3_UNCRE</name>
<sequence>MNTRALLRLSRPSILPVPSPLLATACLSSRIPQYFNIPRLNASLTTDASSTSSPSSSSAPSSSNPPPSTANQQPPIPPTVTAPSFSPKPTSHKLGTVISAGKMDKVVTVLYTDRVWDKHVRKYWPKKTTFRVCDPRNSLREGDVIEFSSGYRSSKTVRHVVEKIISPFGVRIDERPPIMSPQERAEEKILNSKTGNKVQRLGKIKMRVLQRLADEGMVPEDTAEKIRAEVKMSLETWKRSRKNQVKRTDEELKRLEELKWEPVRA</sequence>
<dbReference type="EMBL" id="CH476617">
    <property type="protein sequence ID" value="EEP80600.1"/>
    <property type="molecule type" value="Genomic_DNA"/>
</dbReference>
<dbReference type="PROSITE" id="PS51257">
    <property type="entry name" value="PROKAR_LIPOPROTEIN"/>
    <property type="match status" value="1"/>
</dbReference>
<keyword evidence="6" id="KW-1185">Reference proteome</keyword>
<keyword evidence="2" id="KW-0689">Ribosomal protein</keyword>
<dbReference type="InParanoid" id="C4JSK3"/>
<dbReference type="RefSeq" id="XP_002584753.1">
    <property type="nucleotide sequence ID" value="XM_002584707.1"/>
</dbReference>
<evidence type="ECO:0000313" key="6">
    <source>
        <dbReference type="Proteomes" id="UP000002058"/>
    </source>
</evidence>
<dbReference type="KEGG" id="ure:UREG_05442"/>
<organism evidence="5 6">
    <name type="scientific">Uncinocarpus reesii (strain UAMH 1704)</name>
    <dbReference type="NCBI Taxonomy" id="336963"/>
    <lineage>
        <taxon>Eukaryota</taxon>
        <taxon>Fungi</taxon>
        <taxon>Dikarya</taxon>
        <taxon>Ascomycota</taxon>
        <taxon>Pezizomycotina</taxon>
        <taxon>Eurotiomycetes</taxon>
        <taxon>Eurotiomycetidae</taxon>
        <taxon>Onygenales</taxon>
        <taxon>Onygenaceae</taxon>
        <taxon>Uncinocarpus</taxon>
    </lineage>
</organism>
<dbReference type="SUPFAM" id="SSF50249">
    <property type="entry name" value="Nucleic acid-binding proteins"/>
    <property type="match status" value="1"/>
</dbReference>
<evidence type="ECO:0000256" key="4">
    <source>
        <dbReference type="SAM" id="MobiDB-lite"/>
    </source>
</evidence>
<feature type="region of interest" description="Disordered" evidence="4">
    <location>
        <begin position="45"/>
        <end position="89"/>
    </location>
</feature>
<dbReference type="HOGENOM" id="CLU_1050513_0_0_1"/>
<reference evidence="6" key="1">
    <citation type="journal article" date="2009" name="Genome Res.">
        <title>Comparative genomic analyses of the human fungal pathogens Coccidioides and their relatives.</title>
        <authorList>
            <person name="Sharpton T.J."/>
            <person name="Stajich J.E."/>
            <person name="Rounsley S.D."/>
            <person name="Gardner M.J."/>
            <person name="Wortman J.R."/>
            <person name="Jordar V.S."/>
            <person name="Maiti R."/>
            <person name="Kodira C.D."/>
            <person name="Neafsey D.E."/>
            <person name="Zeng Q."/>
            <person name="Hung C.-Y."/>
            <person name="McMahan C."/>
            <person name="Muszewska A."/>
            <person name="Grynberg M."/>
            <person name="Mandel M.A."/>
            <person name="Kellner E.M."/>
            <person name="Barker B.M."/>
            <person name="Galgiani J.N."/>
            <person name="Orbach M.J."/>
            <person name="Kirkland T.N."/>
            <person name="Cole G.T."/>
            <person name="Henn M.R."/>
            <person name="Birren B.W."/>
            <person name="Taylor J.W."/>
        </authorList>
    </citation>
    <scope>NUCLEOTIDE SEQUENCE [LARGE SCALE GENOMIC DNA]</scope>
    <source>
        <strain evidence="6">UAMH 1704</strain>
    </source>
</reference>
<dbReference type="GO" id="GO:1990904">
    <property type="term" value="C:ribonucleoprotein complex"/>
    <property type="evidence" value="ECO:0007669"/>
    <property type="project" value="UniProtKB-KW"/>
</dbReference>
<comment type="similarity">
    <text evidence="1">Belongs to the universal ribosomal protein uS17 family.</text>
</comment>
<dbReference type="InterPro" id="IPR000266">
    <property type="entry name" value="Ribosomal_uS17"/>
</dbReference>
<dbReference type="Pfam" id="PF00366">
    <property type="entry name" value="Ribosomal_S17"/>
    <property type="match status" value="1"/>
</dbReference>